<dbReference type="GeneID" id="13396460"/>
<gene>
    <name evidence="3" type="primary">MgBgl5</name>
    <name evidence="3" type="ORF">MYCGRDRAFT_49899</name>
</gene>
<organism evidence="3 4">
    <name type="scientific">Zymoseptoria tritici (strain CBS 115943 / IPO323)</name>
    <name type="common">Speckled leaf blotch fungus</name>
    <name type="synonym">Septoria tritici</name>
    <dbReference type="NCBI Taxonomy" id="336722"/>
    <lineage>
        <taxon>Eukaryota</taxon>
        <taxon>Fungi</taxon>
        <taxon>Dikarya</taxon>
        <taxon>Ascomycota</taxon>
        <taxon>Pezizomycotina</taxon>
        <taxon>Dothideomycetes</taxon>
        <taxon>Dothideomycetidae</taxon>
        <taxon>Mycosphaerellales</taxon>
        <taxon>Mycosphaerellaceae</taxon>
        <taxon>Zymoseptoria</taxon>
    </lineage>
</organism>
<dbReference type="GO" id="GO:0008422">
    <property type="term" value="F:beta-glucosidase activity"/>
    <property type="evidence" value="ECO:0007669"/>
    <property type="project" value="TreeGrafter"/>
</dbReference>
<dbReference type="PANTHER" id="PTHR10353:SF53">
    <property type="entry name" value="BETA-1,4-GLUCOSIDASE (EUROFUNG)"/>
    <property type="match status" value="1"/>
</dbReference>
<dbReference type="OrthoDB" id="65569at2759"/>
<feature type="signal peptide" evidence="2">
    <location>
        <begin position="1"/>
        <end position="16"/>
    </location>
</feature>
<dbReference type="InterPro" id="IPR017853">
    <property type="entry name" value="GH"/>
</dbReference>
<evidence type="ECO:0000313" key="4">
    <source>
        <dbReference type="Proteomes" id="UP000008062"/>
    </source>
</evidence>
<dbReference type="InterPro" id="IPR001360">
    <property type="entry name" value="Glyco_hydro_1"/>
</dbReference>
<dbReference type="GO" id="GO:0005975">
    <property type="term" value="P:carbohydrate metabolic process"/>
    <property type="evidence" value="ECO:0007669"/>
    <property type="project" value="InterPro"/>
</dbReference>
<dbReference type="KEGG" id="ztr:MYCGRDRAFT_49899"/>
<accession>F9XMD3</accession>
<feature type="chain" id="PRO_5003390862" evidence="2">
    <location>
        <begin position="17"/>
        <end position="619"/>
    </location>
</feature>
<evidence type="ECO:0000313" key="3">
    <source>
        <dbReference type="EMBL" id="EGP83467.1"/>
    </source>
</evidence>
<protein>
    <submittedName>
        <fullName evidence="3">Beta-glucosidase</fullName>
    </submittedName>
</protein>
<dbReference type="STRING" id="336722.F9XMD3"/>
<dbReference type="eggNOG" id="KOG0626">
    <property type="taxonomic scope" value="Eukaryota"/>
</dbReference>
<dbReference type="EMBL" id="CM001206">
    <property type="protein sequence ID" value="EGP83467.1"/>
    <property type="molecule type" value="Genomic_DNA"/>
</dbReference>
<comment type="similarity">
    <text evidence="1">Belongs to the glycosyl hydrolase 1 family.</text>
</comment>
<dbReference type="Gene3D" id="3.20.20.80">
    <property type="entry name" value="Glycosidases"/>
    <property type="match status" value="1"/>
</dbReference>
<dbReference type="SUPFAM" id="SSF51445">
    <property type="entry name" value="(Trans)glycosidases"/>
    <property type="match status" value="1"/>
</dbReference>
<name>F9XMD3_ZYMTI</name>
<proteinExistence type="inferred from homology"/>
<keyword evidence="4" id="KW-1185">Reference proteome</keyword>
<dbReference type="HOGENOM" id="CLU_001859_1_3_1"/>
<dbReference type="AlphaFoldDB" id="F9XMD3"/>
<reference evidence="3 4" key="1">
    <citation type="journal article" date="2011" name="PLoS Genet.">
        <title>Finished genome of the fungal wheat pathogen Mycosphaerella graminicola reveals dispensome structure, chromosome plasticity, and stealth pathogenesis.</title>
        <authorList>
            <person name="Goodwin S.B."/>
            <person name="Ben M'barek S."/>
            <person name="Dhillon B."/>
            <person name="Wittenberg A.H.J."/>
            <person name="Crane C.F."/>
            <person name="Hane J.K."/>
            <person name="Foster A.J."/>
            <person name="Van der Lee T.A.J."/>
            <person name="Grimwood J."/>
            <person name="Aerts A."/>
            <person name="Antoniw J."/>
            <person name="Bailey A."/>
            <person name="Bluhm B."/>
            <person name="Bowler J."/>
            <person name="Bristow J."/>
            <person name="van der Burgt A."/>
            <person name="Canto-Canche B."/>
            <person name="Churchill A.C.L."/>
            <person name="Conde-Ferraez L."/>
            <person name="Cools H.J."/>
            <person name="Coutinho P.M."/>
            <person name="Csukai M."/>
            <person name="Dehal P."/>
            <person name="De Wit P."/>
            <person name="Donzelli B."/>
            <person name="van de Geest H.C."/>
            <person name="van Ham R.C.H.J."/>
            <person name="Hammond-Kosack K.E."/>
            <person name="Henrissat B."/>
            <person name="Kilian A."/>
            <person name="Kobayashi A.K."/>
            <person name="Koopmann E."/>
            <person name="Kourmpetis Y."/>
            <person name="Kuzniar A."/>
            <person name="Lindquist E."/>
            <person name="Lombard V."/>
            <person name="Maliepaard C."/>
            <person name="Martins N."/>
            <person name="Mehrabi R."/>
            <person name="Nap J.P.H."/>
            <person name="Ponomarenko A."/>
            <person name="Rudd J.J."/>
            <person name="Salamov A."/>
            <person name="Schmutz J."/>
            <person name="Schouten H.J."/>
            <person name="Shapiro H."/>
            <person name="Stergiopoulos I."/>
            <person name="Torriani S.F.F."/>
            <person name="Tu H."/>
            <person name="de Vries R.P."/>
            <person name="Waalwijk C."/>
            <person name="Ware S.B."/>
            <person name="Wiebenga A."/>
            <person name="Zwiers L.-H."/>
            <person name="Oliver R.P."/>
            <person name="Grigoriev I.V."/>
            <person name="Kema G.H.J."/>
        </authorList>
    </citation>
    <scope>NUCLEOTIDE SEQUENCE [LARGE SCALE GENOMIC DNA]</scope>
    <source>
        <strain evidence="4">CBS 115943 / IPO323</strain>
    </source>
</reference>
<dbReference type="PANTHER" id="PTHR10353">
    <property type="entry name" value="GLYCOSYL HYDROLASE"/>
    <property type="match status" value="1"/>
</dbReference>
<dbReference type="Proteomes" id="UP000008062">
    <property type="component" value="Chromosome 11"/>
</dbReference>
<dbReference type="Pfam" id="PF00232">
    <property type="entry name" value="Glyco_hydro_1"/>
    <property type="match status" value="1"/>
</dbReference>
<dbReference type="InParanoid" id="F9XMD3"/>
<dbReference type="FunFam" id="3.20.20.80:FF:000182">
    <property type="entry name" value="Beta-glucosidase 1A"/>
    <property type="match status" value="1"/>
</dbReference>
<evidence type="ECO:0000256" key="1">
    <source>
        <dbReference type="RuleBase" id="RU003690"/>
    </source>
</evidence>
<evidence type="ECO:0000256" key="2">
    <source>
        <dbReference type="SAM" id="SignalP"/>
    </source>
</evidence>
<sequence length="619" mass="69430">MAYILALSGVVAIASAQQIYIPAEGPTTRPQCLTSYQAQPTYAFSEFQFTMNETVRTATSIPPATTINSYGPPPTTSSGASYTTWGNWNPNATTTATDSADPYGQAAWTSLWELANPPNFTETGIYSTTVSPTPIPSSELVLPPRDYFGPEDCYNFPDDFMFGVSGSASQIEGATASEGKGPTLMDLFIKTDRAKDYVTNENYYLYKQDIERLAAMGVKYYSFSIPWSRILPFALPGTPINQQAIDHYDDLINFVLEKGMLPTVTLLHFDTPFQFFAGNLSAIGVKAPGSIGYSNGGYQNSTFEDAFVNYAKIAMSQWSDRVPIWFTYNEPLLYATNGVAINNVIKSHARVYHWYNEELRGAGQIAMKFNDNFGVPRDPYSSVDIFAANWFNSFQIGTFCNPINLGIDYPDSFKETVPDYVPLSAEDLAYINGTSDFIGIDPYTATVVTPPDHATIASIKSCAANTSSPFFPYCVNQTTTNIYGWDIGYRSQSYVYTTPRYLRAYLNYLWNTFRSPIAITEFGFPVFGESQKDLVDQLFDTPRSVYYLSFMSEVLKSIWEDRVHVVGAFAWSFMDNWEFGDYEQQFGIQTVNRTTQTRRYKKSFFDLVDFMKARMPNAA</sequence>
<dbReference type="OMA" id="HAQVYHF"/>
<dbReference type="RefSeq" id="XP_003848491.1">
    <property type="nucleotide sequence ID" value="XM_003848443.1"/>
</dbReference>
<keyword evidence="2" id="KW-0732">Signal</keyword>